<gene>
    <name evidence="3" type="ORF">CYNAS_LOCUS11038</name>
</gene>
<reference evidence="3" key="1">
    <citation type="submission" date="2023-07" db="EMBL/GenBank/DDBJ databases">
        <authorList>
            <consortium name="CYATHOMIX"/>
        </authorList>
    </citation>
    <scope>NUCLEOTIDE SEQUENCE</scope>
    <source>
        <strain evidence="3">N/A</strain>
    </source>
</reference>
<sequence length="437" mass="50529">MASIVSAVLLYLTAVVQCKNDEEVIKISLRSILERTIADEQGMLLEKNTTFLAPLILGITPHCLVYFGWLQQIMAGYAYGTYTLPKKKYFCGNYLPIVMKTENTNEDLYLGIRRFGRRILIQNLFGEMHYAKAASVEDAKQKTARTKTVQNPVLWSSIDPTARQYQFLSNEFERGFQFRGCFIFRGRVILYGEDDTNIIFYELKVTQTAFDEERGLGNLLLPTVKKFANLSRNIFPPAHVRVQVTSDSFTARELNEVHKVQIGLYPQSDDNHIMRGAIEIPLITLMRGQTHEIKYRQDIQAVAYKCQYEDNESVTIYESDYTREKIGNFILLEKGECHQNDSLVVRRLPNVRIFILASSRVWMNPYRFSRRMTYPNAVHTMSVHHILRGWKRFIPLLVANLAIFTVLMYIVSLAMKYHRKMMMKLGAYSSSQTANTL</sequence>
<keyword evidence="1" id="KW-0812">Transmembrane</keyword>
<accession>A0AA36GVR3</accession>
<evidence type="ECO:0000313" key="4">
    <source>
        <dbReference type="Proteomes" id="UP001176961"/>
    </source>
</evidence>
<keyword evidence="1" id="KW-0472">Membrane</keyword>
<dbReference type="EMBL" id="CATQJL010000223">
    <property type="protein sequence ID" value="CAJ0599055.1"/>
    <property type="molecule type" value="Genomic_DNA"/>
</dbReference>
<feature type="transmembrane region" description="Helical" evidence="1">
    <location>
        <begin position="393"/>
        <end position="415"/>
    </location>
</feature>
<dbReference type="AlphaFoldDB" id="A0AA36GVR3"/>
<evidence type="ECO:0000256" key="1">
    <source>
        <dbReference type="SAM" id="Phobius"/>
    </source>
</evidence>
<evidence type="ECO:0000256" key="2">
    <source>
        <dbReference type="SAM" id="SignalP"/>
    </source>
</evidence>
<evidence type="ECO:0000313" key="3">
    <source>
        <dbReference type="EMBL" id="CAJ0599055.1"/>
    </source>
</evidence>
<comment type="caution">
    <text evidence="3">The sequence shown here is derived from an EMBL/GenBank/DDBJ whole genome shotgun (WGS) entry which is preliminary data.</text>
</comment>
<proteinExistence type="predicted"/>
<keyword evidence="4" id="KW-1185">Reference proteome</keyword>
<dbReference type="Proteomes" id="UP001176961">
    <property type="component" value="Unassembled WGS sequence"/>
</dbReference>
<name>A0AA36GVR3_CYLNA</name>
<feature type="chain" id="PRO_5041392454" evidence="2">
    <location>
        <begin position="19"/>
        <end position="437"/>
    </location>
</feature>
<feature type="signal peptide" evidence="2">
    <location>
        <begin position="1"/>
        <end position="18"/>
    </location>
</feature>
<protein>
    <submittedName>
        <fullName evidence="3">Uncharacterized protein</fullName>
    </submittedName>
</protein>
<keyword evidence="1" id="KW-1133">Transmembrane helix</keyword>
<organism evidence="3 4">
    <name type="scientific">Cylicocyclus nassatus</name>
    <name type="common">Nematode worm</name>
    <dbReference type="NCBI Taxonomy" id="53992"/>
    <lineage>
        <taxon>Eukaryota</taxon>
        <taxon>Metazoa</taxon>
        <taxon>Ecdysozoa</taxon>
        <taxon>Nematoda</taxon>
        <taxon>Chromadorea</taxon>
        <taxon>Rhabditida</taxon>
        <taxon>Rhabditina</taxon>
        <taxon>Rhabditomorpha</taxon>
        <taxon>Strongyloidea</taxon>
        <taxon>Strongylidae</taxon>
        <taxon>Cylicocyclus</taxon>
    </lineage>
</organism>
<keyword evidence="2" id="KW-0732">Signal</keyword>